<dbReference type="Gene3D" id="1.25.40.10">
    <property type="entry name" value="Tetratricopeptide repeat domain"/>
    <property type="match status" value="1"/>
</dbReference>
<reference evidence="1 2" key="1">
    <citation type="submission" date="2016-05" db="EMBL/GenBank/DDBJ databases">
        <title>A degradative enzymes factory behind the ericoid mycorrhizal symbiosis.</title>
        <authorList>
            <consortium name="DOE Joint Genome Institute"/>
            <person name="Martino E."/>
            <person name="Morin E."/>
            <person name="Grelet G."/>
            <person name="Kuo A."/>
            <person name="Kohler A."/>
            <person name="Daghino S."/>
            <person name="Barry K."/>
            <person name="Choi C."/>
            <person name="Cichocki N."/>
            <person name="Clum A."/>
            <person name="Copeland A."/>
            <person name="Hainaut M."/>
            <person name="Haridas S."/>
            <person name="Labutti K."/>
            <person name="Lindquist E."/>
            <person name="Lipzen A."/>
            <person name="Khouja H.-R."/>
            <person name="Murat C."/>
            <person name="Ohm R."/>
            <person name="Olson A."/>
            <person name="Spatafora J."/>
            <person name="Veneault-Fourrey C."/>
            <person name="Henrissat B."/>
            <person name="Grigoriev I."/>
            <person name="Martin F."/>
            <person name="Perotto S."/>
        </authorList>
    </citation>
    <scope>NUCLEOTIDE SEQUENCE [LARGE SCALE GENOMIC DNA]</scope>
    <source>
        <strain evidence="1 2">UAMH 7357</strain>
    </source>
</reference>
<dbReference type="EMBL" id="KZ613494">
    <property type="protein sequence ID" value="PMD18437.1"/>
    <property type="molecule type" value="Genomic_DNA"/>
</dbReference>
<dbReference type="Proteomes" id="UP000235672">
    <property type="component" value="Unassembled WGS sequence"/>
</dbReference>
<name>A0A2J6PWR4_9HELO</name>
<proteinExistence type="predicted"/>
<protein>
    <submittedName>
        <fullName evidence="1">Uncharacterized protein</fullName>
    </submittedName>
</protein>
<keyword evidence="2" id="KW-1185">Reference proteome</keyword>
<evidence type="ECO:0000313" key="1">
    <source>
        <dbReference type="EMBL" id="PMD18437.1"/>
    </source>
</evidence>
<organism evidence="1 2">
    <name type="scientific">Hyaloscypha hepaticicola</name>
    <dbReference type="NCBI Taxonomy" id="2082293"/>
    <lineage>
        <taxon>Eukaryota</taxon>
        <taxon>Fungi</taxon>
        <taxon>Dikarya</taxon>
        <taxon>Ascomycota</taxon>
        <taxon>Pezizomycotina</taxon>
        <taxon>Leotiomycetes</taxon>
        <taxon>Helotiales</taxon>
        <taxon>Hyaloscyphaceae</taxon>
        <taxon>Hyaloscypha</taxon>
    </lineage>
</organism>
<accession>A0A2J6PWR4</accession>
<dbReference type="InterPro" id="IPR011990">
    <property type="entry name" value="TPR-like_helical_dom_sf"/>
</dbReference>
<evidence type="ECO:0000313" key="2">
    <source>
        <dbReference type="Proteomes" id="UP000235672"/>
    </source>
</evidence>
<sequence>MTMSRLGRYYSFLGRYKEEEELTRYVLKHNEKKFGPENKETIRMMVELSNVLSRTG</sequence>
<dbReference type="AlphaFoldDB" id="A0A2J6PWR4"/>
<gene>
    <name evidence="1" type="ORF">NA56DRAFT_726954</name>
</gene>